<gene>
    <name evidence="1" type="ORF">ALC53_06113</name>
</gene>
<keyword evidence="2" id="KW-1185">Reference proteome</keyword>
<name>A0A195BGN3_9HYME</name>
<protein>
    <submittedName>
        <fullName evidence="1">Uncharacterized protein</fullName>
    </submittedName>
</protein>
<dbReference type="Proteomes" id="UP000078540">
    <property type="component" value="Unassembled WGS sequence"/>
</dbReference>
<proteinExistence type="predicted"/>
<accession>A0A195BGN3</accession>
<dbReference type="EMBL" id="KQ976490">
    <property type="protein sequence ID" value="KYM83381.1"/>
    <property type="molecule type" value="Genomic_DNA"/>
</dbReference>
<sequence>METTLSVVTMECVNSGVETLKGAEMGKRVADHTVVSPRTRDNERNWRLWSQEELGISSRRAAEYNTRAYNDVGLTIAYSRAETNGIDRVNAPVYHREDNKQEYANITNDLCLRPPSRGERKVPTVSLFPGTREYFNDQKRRASRGIFITEKNTTTRALNYDTRNEFLPPSEWLTALSPGRAQQGAPAPDPKDVTRNEHTLRIFSGRLIDKRGKVLLVVRLEPARRMPRRKTADLYFFVEGAAGWPVHELRAVCVPYTGCVFLKVFMTSNKIIKMAKLVLTLAKIASI</sequence>
<evidence type="ECO:0000313" key="1">
    <source>
        <dbReference type="EMBL" id="KYM83381.1"/>
    </source>
</evidence>
<organism evidence="1 2">
    <name type="scientific">Atta colombica</name>
    <dbReference type="NCBI Taxonomy" id="520822"/>
    <lineage>
        <taxon>Eukaryota</taxon>
        <taxon>Metazoa</taxon>
        <taxon>Ecdysozoa</taxon>
        <taxon>Arthropoda</taxon>
        <taxon>Hexapoda</taxon>
        <taxon>Insecta</taxon>
        <taxon>Pterygota</taxon>
        <taxon>Neoptera</taxon>
        <taxon>Endopterygota</taxon>
        <taxon>Hymenoptera</taxon>
        <taxon>Apocrita</taxon>
        <taxon>Aculeata</taxon>
        <taxon>Formicoidea</taxon>
        <taxon>Formicidae</taxon>
        <taxon>Myrmicinae</taxon>
        <taxon>Atta</taxon>
    </lineage>
</organism>
<dbReference type="AlphaFoldDB" id="A0A195BGN3"/>
<reference evidence="1 2" key="1">
    <citation type="submission" date="2015-09" db="EMBL/GenBank/DDBJ databases">
        <title>Atta colombica WGS genome.</title>
        <authorList>
            <person name="Nygaard S."/>
            <person name="Hu H."/>
            <person name="Boomsma J."/>
            <person name="Zhang G."/>
        </authorList>
    </citation>
    <scope>NUCLEOTIDE SEQUENCE [LARGE SCALE GENOMIC DNA]</scope>
    <source>
        <strain evidence="1">Treedump-2</strain>
        <tissue evidence="1">Whole body</tissue>
    </source>
</reference>
<evidence type="ECO:0000313" key="2">
    <source>
        <dbReference type="Proteomes" id="UP000078540"/>
    </source>
</evidence>